<protein>
    <submittedName>
        <fullName evidence="1">Uncharacterized protein</fullName>
    </submittedName>
</protein>
<dbReference type="EMBL" id="BLVO01000016">
    <property type="protein sequence ID" value="GFM35061.1"/>
    <property type="molecule type" value="Genomic_DNA"/>
</dbReference>
<evidence type="ECO:0000313" key="2">
    <source>
        <dbReference type="Proteomes" id="UP000503840"/>
    </source>
</evidence>
<dbReference type="RefSeq" id="WP_174406695.1">
    <property type="nucleotide sequence ID" value="NZ_BLVO01000016.1"/>
</dbReference>
<name>A0A7J0BP58_9BACT</name>
<dbReference type="Proteomes" id="UP000503840">
    <property type="component" value="Unassembled WGS sequence"/>
</dbReference>
<sequence length="123" mass="12890">MKKKLVEKDGIDACICKATGKVYVDGSIILTAGAKDELSKRGIAIVYGPKPEAAACPPGCTCEACAAKAHSCPPGCTCAACTADLERLMLGVAAMLKTEYGVDDLEKLQAISWQVAKTIRENI</sequence>
<organism evidence="1 2">
    <name type="scientific">Desulfovibrio subterraneus</name>
    <dbReference type="NCBI Taxonomy" id="2718620"/>
    <lineage>
        <taxon>Bacteria</taxon>
        <taxon>Pseudomonadati</taxon>
        <taxon>Thermodesulfobacteriota</taxon>
        <taxon>Desulfovibrionia</taxon>
        <taxon>Desulfovibrionales</taxon>
        <taxon>Desulfovibrionaceae</taxon>
        <taxon>Desulfovibrio</taxon>
    </lineage>
</organism>
<gene>
    <name evidence="1" type="ORF">DSM101010T_34260</name>
</gene>
<evidence type="ECO:0000313" key="1">
    <source>
        <dbReference type="EMBL" id="GFM35061.1"/>
    </source>
</evidence>
<accession>A0A7J0BP58</accession>
<keyword evidence="2" id="KW-1185">Reference proteome</keyword>
<comment type="caution">
    <text evidence="1">The sequence shown here is derived from an EMBL/GenBank/DDBJ whole genome shotgun (WGS) entry which is preliminary data.</text>
</comment>
<reference evidence="1 2" key="1">
    <citation type="submission" date="2020-05" db="EMBL/GenBank/DDBJ databases">
        <title>Draft genome sequence of Desulfovibrio sp. strain HN2T.</title>
        <authorList>
            <person name="Ueno A."/>
            <person name="Tamazawa S."/>
            <person name="Tamamura S."/>
            <person name="Murakami T."/>
            <person name="Kiyama T."/>
            <person name="Inomata H."/>
            <person name="Amano Y."/>
            <person name="Miyakawa K."/>
            <person name="Tamaki H."/>
            <person name="Naganuma T."/>
            <person name="Kaneko K."/>
        </authorList>
    </citation>
    <scope>NUCLEOTIDE SEQUENCE [LARGE SCALE GENOMIC DNA]</scope>
    <source>
        <strain evidence="1 2">HN2</strain>
    </source>
</reference>
<dbReference type="AlphaFoldDB" id="A0A7J0BP58"/>
<proteinExistence type="predicted"/>